<feature type="compositionally biased region" description="Polar residues" evidence="1">
    <location>
        <begin position="17"/>
        <end position="33"/>
    </location>
</feature>
<proteinExistence type="predicted"/>
<reference evidence="2 3" key="1">
    <citation type="journal article" date="2023" name="Plants (Basel)">
        <title>Bridging the Gap: Combining Genomics and Transcriptomics Approaches to Understand Stylosanthes scabra, an Orphan Legume from the Brazilian Caatinga.</title>
        <authorList>
            <person name="Ferreira-Neto J.R.C."/>
            <person name="da Silva M.D."/>
            <person name="Binneck E."/>
            <person name="de Melo N.F."/>
            <person name="da Silva R.H."/>
            <person name="de Melo A.L.T.M."/>
            <person name="Pandolfi V."/>
            <person name="Bustamante F.O."/>
            <person name="Brasileiro-Vidal A.C."/>
            <person name="Benko-Iseppon A.M."/>
        </authorList>
    </citation>
    <scope>NUCLEOTIDE SEQUENCE [LARGE SCALE GENOMIC DNA]</scope>
    <source>
        <tissue evidence="2">Leaves</tissue>
    </source>
</reference>
<evidence type="ECO:0000313" key="3">
    <source>
        <dbReference type="Proteomes" id="UP001341840"/>
    </source>
</evidence>
<gene>
    <name evidence="2" type="ORF">PIB30_091089</name>
</gene>
<feature type="region of interest" description="Disordered" evidence="1">
    <location>
        <begin position="1"/>
        <end position="147"/>
    </location>
</feature>
<dbReference type="EMBL" id="JASCZI010092418">
    <property type="protein sequence ID" value="MED6152348.1"/>
    <property type="molecule type" value="Genomic_DNA"/>
</dbReference>
<feature type="compositionally biased region" description="Basic residues" evidence="1">
    <location>
        <begin position="60"/>
        <end position="70"/>
    </location>
</feature>
<dbReference type="Proteomes" id="UP001341840">
    <property type="component" value="Unassembled WGS sequence"/>
</dbReference>
<evidence type="ECO:0000256" key="1">
    <source>
        <dbReference type="SAM" id="MobiDB-lite"/>
    </source>
</evidence>
<organism evidence="2 3">
    <name type="scientific">Stylosanthes scabra</name>
    <dbReference type="NCBI Taxonomy" id="79078"/>
    <lineage>
        <taxon>Eukaryota</taxon>
        <taxon>Viridiplantae</taxon>
        <taxon>Streptophyta</taxon>
        <taxon>Embryophyta</taxon>
        <taxon>Tracheophyta</taxon>
        <taxon>Spermatophyta</taxon>
        <taxon>Magnoliopsida</taxon>
        <taxon>eudicotyledons</taxon>
        <taxon>Gunneridae</taxon>
        <taxon>Pentapetalae</taxon>
        <taxon>rosids</taxon>
        <taxon>fabids</taxon>
        <taxon>Fabales</taxon>
        <taxon>Fabaceae</taxon>
        <taxon>Papilionoideae</taxon>
        <taxon>50 kb inversion clade</taxon>
        <taxon>dalbergioids sensu lato</taxon>
        <taxon>Dalbergieae</taxon>
        <taxon>Pterocarpus clade</taxon>
        <taxon>Stylosanthes</taxon>
    </lineage>
</organism>
<name>A0ABU6TWF1_9FABA</name>
<feature type="compositionally biased region" description="Low complexity" evidence="1">
    <location>
        <begin position="111"/>
        <end position="131"/>
    </location>
</feature>
<evidence type="ECO:0000313" key="2">
    <source>
        <dbReference type="EMBL" id="MED6152348.1"/>
    </source>
</evidence>
<feature type="compositionally biased region" description="Acidic residues" evidence="1">
    <location>
        <begin position="34"/>
        <end position="44"/>
    </location>
</feature>
<keyword evidence="3" id="KW-1185">Reference proteome</keyword>
<accession>A0ABU6TWF1</accession>
<sequence>MPHALASHTGEVEIINLPTSARTRQSNNEINTGSEEDTDDEDQDKSDFGSMVKDGGRGRGAGRGRGRSKKNTGTVSENSADADDPDIRLPITVIRDGWGPQTQYSPLMPETQMPPQTSSQPQPTTPSTGADVADDDTEDTASATADTRPLLICDEHDYQPPNEAIEFWWEEWLIKEIQVPRGDEANMRKDWEIRAAKRHRRLMHNIRRRYVDFLASPEYQAMRRANKANRACSTGGSLHTGGLQHTRPLRRRW</sequence>
<comment type="caution">
    <text evidence="2">The sequence shown here is derived from an EMBL/GenBank/DDBJ whole genome shotgun (WGS) entry which is preliminary data.</text>
</comment>
<feature type="region of interest" description="Disordered" evidence="1">
    <location>
        <begin position="230"/>
        <end position="253"/>
    </location>
</feature>
<protein>
    <submittedName>
        <fullName evidence="2">Uncharacterized protein</fullName>
    </submittedName>
</protein>